<dbReference type="Proteomes" id="UP001157017">
    <property type="component" value="Unassembled WGS sequence"/>
</dbReference>
<keyword evidence="2" id="KW-1185">Reference proteome</keyword>
<organism evidence="1 2">
    <name type="scientific">Angustibacter aerolatus</name>
    <dbReference type="NCBI Taxonomy" id="1162965"/>
    <lineage>
        <taxon>Bacteria</taxon>
        <taxon>Bacillati</taxon>
        <taxon>Actinomycetota</taxon>
        <taxon>Actinomycetes</taxon>
        <taxon>Kineosporiales</taxon>
        <taxon>Kineosporiaceae</taxon>
    </lineage>
</organism>
<comment type="caution">
    <text evidence="1">The sequence shown here is derived from an EMBL/GenBank/DDBJ whole genome shotgun (WGS) entry which is preliminary data.</text>
</comment>
<accession>A0ABQ6JHS7</accession>
<sequence length="53" mass="5555">MFACGDVVDHEYMQAITAAGSGCVAALDAERYLAALADDPVPAREEERAEVGV</sequence>
<protein>
    <recommendedName>
        <fullName evidence="3">FAD/NAD(P)-binding domain-containing protein</fullName>
    </recommendedName>
</protein>
<dbReference type="EMBL" id="BSUZ01000001">
    <property type="protein sequence ID" value="GMA87076.1"/>
    <property type="molecule type" value="Genomic_DNA"/>
</dbReference>
<reference evidence="2" key="1">
    <citation type="journal article" date="2019" name="Int. J. Syst. Evol. Microbiol.">
        <title>The Global Catalogue of Microorganisms (GCM) 10K type strain sequencing project: providing services to taxonomists for standard genome sequencing and annotation.</title>
        <authorList>
            <consortium name="The Broad Institute Genomics Platform"/>
            <consortium name="The Broad Institute Genome Sequencing Center for Infectious Disease"/>
            <person name="Wu L."/>
            <person name="Ma J."/>
        </authorList>
    </citation>
    <scope>NUCLEOTIDE SEQUENCE [LARGE SCALE GENOMIC DNA]</scope>
    <source>
        <strain evidence="2">NBRC 108730</strain>
    </source>
</reference>
<evidence type="ECO:0000313" key="1">
    <source>
        <dbReference type="EMBL" id="GMA87076.1"/>
    </source>
</evidence>
<evidence type="ECO:0000313" key="2">
    <source>
        <dbReference type="Proteomes" id="UP001157017"/>
    </source>
</evidence>
<evidence type="ECO:0008006" key="3">
    <source>
        <dbReference type="Google" id="ProtNLM"/>
    </source>
</evidence>
<dbReference type="SUPFAM" id="SSF51905">
    <property type="entry name" value="FAD/NAD(P)-binding domain"/>
    <property type="match status" value="1"/>
</dbReference>
<dbReference type="Gene3D" id="3.50.50.60">
    <property type="entry name" value="FAD/NAD(P)-binding domain"/>
    <property type="match status" value="1"/>
</dbReference>
<proteinExistence type="predicted"/>
<gene>
    <name evidence="1" type="ORF">GCM10025868_23260</name>
</gene>
<dbReference type="InterPro" id="IPR036188">
    <property type="entry name" value="FAD/NAD-bd_sf"/>
</dbReference>
<name>A0ABQ6JHS7_9ACTN</name>